<evidence type="ECO:0000313" key="3">
    <source>
        <dbReference type="Proteomes" id="UP000501926"/>
    </source>
</evidence>
<sequence>MNLMGAWLRYMFILLRFFKKRKEGCRPSGKCGVRIVTGDSMILQAFLSAGRSFNLMINVFFVPSFLVSQKNL</sequence>
<gene>
    <name evidence="2" type="ORF">KsCSTR_08760</name>
    <name evidence="1" type="ORF">kustd1632</name>
</gene>
<reference evidence="2 3" key="3">
    <citation type="submission" date="2020-02" db="EMBL/GenBank/DDBJ databases">
        <title>Newly sequenced genome of strain CSTR1 showed variability in Candidatus Kuenenia stuttgartiensis genomes.</title>
        <authorList>
            <person name="Ding C."/>
            <person name="Adrian L."/>
        </authorList>
    </citation>
    <scope>NUCLEOTIDE SEQUENCE [LARGE SCALE GENOMIC DNA]</scope>
    <source>
        <strain evidence="2 3">CSTR1</strain>
    </source>
</reference>
<reference evidence="1" key="1">
    <citation type="journal article" date="2006" name="Nature">
        <title>Deciphering the evolution and metabolism of an anammox bacterium from a community genome.</title>
        <authorList>
            <person name="Strous M."/>
            <person name="Pelletier E."/>
            <person name="Mangenot S."/>
            <person name="Rattei T."/>
            <person name="Lehner A."/>
            <person name="Taylor M.W."/>
            <person name="Horn M."/>
            <person name="Daims H."/>
            <person name="Bartol-Mavel D."/>
            <person name="Wincker P."/>
            <person name="Barbe V."/>
            <person name="Fonknechten N."/>
            <person name="Vallenet D."/>
            <person name="Segurens B."/>
            <person name="Schenowitz-Truong C."/>
            <person name="Medigue C."/>
            <person name="Collingro A."/>
            <person name="Snel B."/>
            <person name="Dutilh B.E."/>
            <person name="OpDenCamp H.J.M."/>
            <person name="vanDerDrift C."/>
            <person name="Cirpus I."/>
            <person name="vanDePas-Schoonen K.T."/>
            <person name="Harhangi H.R."/>
            <person name="vanNiftrik L."/>
            <person name="Schmid M."/>
            <person name="Keltjens J."/>
            <person name="vanDeVossenberg J."/>
            <person name="Kartal B."/>
            <person name="Meier H."/>
            <person name="Frishman D."/>
            <person name="Huynen M.A."/>
            <person name="Mewes H."/>
            <person name="Weissenbach J."/>
            <person name="Jetten M.S.M."/>
            <person name="Wagner M."/>
            <person name="LePaslier D."/>
        </authorList>
    </citation>
    <scope>NUCLEOTIDE SEQUENCE</scope>
</reference>
<proteinExistence type="predicted"/>
<name>Q1PZ75_KUEST</name>
<reference evidence="1" key="2">
    <citation type="submission" date="2006-01" db="EMBL/GenBank/DDBJ databases">
        <authorList>
            <person name="Genoscope"/>
        </authorList>
    </citation>
    <scope>NUCLEOTIDE SEQUENCE</scope>
</reference>
<dbReference type="EMBL" id="CT573072">
    <property type="protein sequence ID" value="CAJ72377.1"/>
    <property type="molecule type" value="Genomic_DNA"/>
</dbReference>
<dbReference type="Proteomes" id="UP000501926">
    <property type="component" value="Chromosome"/>
</dbReference>
<organism evidence="1">
    <name type="scientific">Kuenenia stuttgartiensis</name>
    <dbReference type="NCBI Taxonomy" id="174633"/>
    <lineage>
        <taxon>Bacteria</taxon>
        <taxon>Pseudomonadati</taxon>
        <taxon>Planctomycetota</taxon>
        <taxon>Candidatus Brocadiia</taxon>
        <taxon>Candidatus Brocadiales</taxon>
        <taxon>Candidatus Brocadiaceae</taxon>
        <taxon>Candidatus Kuenenia</taxon>
    </lineage>
</organism>
<accession>Q1PZ75</accession>
<evidence type="ECO:0000313" key="1">
    <source>
        <dbReference type="EMBL" id="CAJ72377.1"/>
    </source>
</evidence>
<dbReference type="AlphaFoldDB" id="Q1PZ75"/>
<protein>
    <submittedName>
        <fullName evidence="1">Uncharacterized protein</fullName>
    </submittedName>
</protein>
<dbReference type="EMBL" id="CP049055">
    <property type="protein sequence ID" value="QII10255.1"/>
    <property type="molecule type" value="Genomic_DNA"/>
</dbReference>
<evidence type="ECO:0000313" key="2">
    <source>
        <dbReference type="EMBL" id="QII10255.1"/>
    </source>
</evidence>